<organism evidence="3 4">
    <name type="scientific">Phyllotreta striolata</name>
    <name type="common">Striped flea beetle</name>
    <name type="synonym">Crioceris striolata</name>
    <dbReference type="NCBI Taxonomy" id="444603"/>
    <lineage>
        <taxon>Eukaryota</taxon>
        <taxon>Metazoa</taxon>
        <taxon>Ecdysozoa</taxon>
        <taxon>Arthropoda</taxon>
        <taxon>Hexapoda</taxon>
        <taxon>Insecta</taxon>
        <taxon>Pterygota</taxon>
        <taxon>Neoptera</taxon>
        <taxon>Endopterygota</taxon>
        <taxon>Coleoptera</taxon>
        <taxon>Polyphaga</taxon>
        <taxon>Cucujiformia</taxon>
        <taxon>Chrysomeloidea</taxon>
        <taxon>Chrysomelidae</taxon>
        <taxon>Galerucinae</taxon>
        <taxon>Alticini</taxon>
        <taxon>Phyllotreta</taxon>
    </lineage>
</organism>
<dbReference type="InterPro" id="IPR001611">
    <property type="entry name" value="Leu-rich_rpt"/>
</dbReference>
<evidence type="ECO:0000256" key="1">
    <source>
        <dbReference type="ARBA" id="ARBA00022614"/>
    </source>
</evidence>
<dbReference type="EMBL" id="OU900100">
    <property type="protein sequence ID" value="CAG9863965.1"/>
    <property type="molecule type" value="Genomic_DNA"/>
</dbReference>
<dbReference type="SMART" id="SM00365">
    <property type="entry name" value="LRR_SD22"/>
    <property type="match status" value="4"/>
</dbReference>
<dbReference type="Pfam" id="PF12799">
    <property type="entry name" value="LRR_4"/>
    <property type="match status" value="1"/>
</dbReference>
<evidence type="ECO:0008006" key="5">
    <source>
        <dbReference type="Google" id="ProtNLM"/>
    </source>
</evidence>
<dbReference type="InterPro" id="IPR032675">
    <property type="entry name" value="LRR_dom_sf"/>
</dbReference>
<dbReference type="CDD" id="cd21340">
    <property type="entry name" value="PPP1R42"/>
    <property type="match status" value="1"/>
</dbReference>
<keyword evidence="4" id="KW-1185">Reference proteome</keyword>
<protein>
    <recommendedName>
        <fullName evidence="5">Protein phosphatase 1 regulatory subunit 42</fullName>
    </recommendedName>
</protein>
<sequence>MLEIQKVENKTKTAARNKKCSHVCLQEKNLQKIPKFEPSKDVIVVYLYNNQIRSIENLNDGIFPNLCSLYLQNNRLKKIDHLEFEKLRKLYIGHNEISVLENLENLYNLEELHVEHQNLPDGMGICFDPRCTISLSRTLRVLNISDNKIPSFSSLSFLEELQSIDASNCELEDLQEVCETISNWRYLTVAVFKGNPITKSHRYREDIIVNSYYLETLDGKSVSDTSREFLKRLEVRRMAMKGREKHPINLADVVEGLPKNYPPPLQKAVSAQLLKGDRFDPLQRKSLEEDDVQNYIAWRSLPKRRPFVRKFQLKPNCTNDSAITINKCA</sequence>
<dbReference type="SUPFAM" id="SSF52058">
    <property type="entry name" value="L domain-like"/>
    <property type="match status" value="1"/>
</dbReference>
<proteinExistence type="predicted"/>
<keyword evidence="1" id="KW-0433">Leucine-rich repeat</keyword>
<dbReference type="AlphaFoldDB" id="A0A9N9TW37"/>
<dbReference type="InterPro" id="IPR025875">
    <property type="entry name" value="Leu-rich_rpt_4"/>
</dbReference>
<dbReference type="Gene3D" id="3.80.10.10">
    <property type="entry name" value="Ribonuclease Inhibitor"/>
    <property type="match status" value="2"/>
</dbReference>
<dbReference type="Proteomes" id="UP001153712">
    <property type="component" value="Chromosome 7"/>
</dbReference>
<dbReference type="PANTHER" id="PTHR46652">
    <property type="entry name" value="LEUCINE-RICH REPEAT AND IQ DOMAIN-CONTAINING PROTEIN 1-RELATED"/>
    <property type="match status" value="1"/>
</dbReference>
<name>A0A9N9TW37_PHYSR</name>
<dbReference type="InterPro" id="IPR050836">
    <property type="entry name" value="SDS22/Internalin_LRR"/>
</dbReference>
<evidence type="ECO:0000256" key="2">
    <source>
        <dbReference type="ARBA" id="ARBA00022737"/>
    </source>
</evidence>
<evidence type="ECO:0000313" key="4">
    <source>
        <dbReference type="Proteomes" id="UP001153712"/>
    </source>
</evidence>
<accession>A0A9N9TW37</accession>
<dbReference type="OrthoDB" id="10262005at2759"/>
<reference evidence="3" key="1">
    <citation type="submission" date="2022-01" db="EMBL/GenBank/DDBJ databases">
        <authorList>
            <person name="King R."/>
        </authorList>
    </citation>
    <scope>NUCLEOTIDE SEQUENCE</scope>
</reference>
<dbReference type="PROSITE" id="PS51450">
    <property type="entry name" value="LRR"/>
    <property type="match status" value="3"/>
</dbReference>
<evidence type="ECO:0000313" key="3">
    <source>
        <dbReference type="EMBL" id="CAG9863965.1"/>
    </source>
</evidence>
<gene>
    <name evidence="3" type="ORF">PHYEVI_LOCUS10234</name>
</gene>
<dbReference type="PANTHER" id="PTHR46652:SF3">
    <property type="entry name" value="LEUCINE-RICH REPEAT-CONTAINING PROTEIN 9"/>
    <property type="match status" value="1"/>
</dbReference>
<keyword evidence="2" id="KW-0677">Repeat</keyword>